<dbReference type="PROSITE" id="PS50178">
    <property type="entry name" value="ZF_FYVE"/>
    <property type="match status" value="2"/>
</dbReference>
<dbReference type="PANTHER" id="PTHR46624">
    <property type="entry name" value="AGAP002036-PA"/>
    <property type="match status" value="1"/>
</dbReference>
<evidence type="ECO:0000256" key="1">
    <source>
        <dbReference type="ARBA" id="ARBA00022723"/>
    </source>
</evidence>
<dbReference type="GO" id="GO:0140042">
    <property type="term" value="P:lipid droplet formation"/>
    <property type="evidence" value="ECO:0007669"/>
    <property type="project" value="TreeGrafter"/>
</dbReference>
<dbReference type="GO" id="GO:0043325">
    <property type="term" value="F:phosphatidylinositol-3,4-bisphosphate binding"/>
    <property type="evidence" value="ECO:0007669"/>
    <property type="project" value="TreeGrafter"/>
</dbReference>
<dbReference type="Proteomes" id="UP000078046">
    <property type="component" value="Unassembled WGS sequence"/>
</dbReference>
<dbReference type="CDD" id="cd15734">
    <property type="entry name" value="FYVE_ZFYV1"/>
    <property type="match status" value="1"/>
</dbReference>
<dbReference type="GO" id="GO:0005545">
    <property type="term" value="F:1-phosphatidylinositol binding"/>
    <property type="evidence" value="ECO:0007669"/>
    <property type="project" value="TreeGrafter"/>
</dbReference>
<dbReference type="SUPFAM" id="SSF52540">
    <property type="entry name" value="P-loop containing nucleoside triphosphate hydrolases"/>
    <property type="match status" value="1"/>
</dbReference>
<reference evidence="6 7" key="1">
    <citation type="submission" date="2016-04" db="EMBL/GenBank/DDBJ databases">
        <title>The genome of Intoshia linei affirms orthonectids as highly simplified spiralians.</title>
        <authorList>
            <person name="Mikhailov K.V."/>
            <person name="Slusarev G.S."/>
            <person name="Nikitin M.A."/>
            <person name="Logacheva M.D."/>
            <person name="Penin A."/>
            <person name="Aleoshin V."/>
            <person name="Panchin Y.V."/>
        </authorList>
    </citation>
    <scope>NUCLEOTIDE SEQUENCE [LARGE SCALE GENOMIC DNA]</scope>
    <source>
        <strain evidence="6">Intl2013</strain>
        <tissue evidence="6">Whole animal</tissue>
    </source>
</reference>
<keyword evidence="7" id="KW-1185">Reference proteome</keyword>
<dbReference type="GO" id="GO:0005547">
    <property type="term" value="F:phosphatidylinositol-3,4,5-trisphosphate binding"/>
    <property type="evidence" value="ECO:0007669"/>
    <property type="project" value="TreeGrafter"/>
</dbReference>
<dbReference type="SMART" id="SM00064">
    <property type="entry name" value="FYVE"/>
    <property type="match status" value="2"/>
</dbReference>
<dbReference type="InterPro" id="IPR011011">
    <property type="entry name" value="Znf_FYVE_PHD"/>
</dbReference>
<keyword evidence="2 4" id="KW-0863">Zinc-finger</keyword>
<dbReference type="InterPro" id="IPR000306">
    <property type="entry name" value="Znf_FYVE"/>
</dbReference>
<dbReference type="GO" id="GO:0005811">
    <property type="term" value="C:lipid droplet"/>
    <property type="evidence" value="ECO:0007669"/>
    <property type="project" value="TreeGrafter"/>
</dbReference>
<dbReference type="OrthoDB" id="68108at2759"/>
<gene>
    <name evidence="6" type="ORF">A3Q56_00377</name>
</gene>
<dbReference type="Pfam" id="PF01363">
    <property type="entry name" value="FYVE"/>
    <property type="match status" value="2"/>
</dbReference>
<sequence length="986" mass="112954">MKKRNKIKNKKQIKKNKTHIISDIESQHSEENAVQNQALTTPIAYDSNCDFFQKNWKTSKNDSNESHRETNFQESIDKSNSFIVQSSSSNSSCDLKIFDSMCENLQVKNVNILNVSKSNNFEKSINDSSSKHVLKMEKFIDSNHDGSDKLDAMSDTDSFDFPLDSDIVIKLSASTLNLNQDDINPENLQNLTERMESWELNDESDNNALKKDVFCQKSVQTEDSSEFIPPSVDTPELVSFDEIAVEESTNIDTFSQICSKEDVLSNITECNDENINFSRMKLEELLPQTTSYKPSKNNHWYNDAPIEESQPSDEIVDSVLLIDSDEILQFTDSKTFIQKIVPNATNLQMSARVIAIFGTQGCGKSHTLNSTFFSNHNVFQVYKSQPEKTRGIWVSYSMADNALIIDTEGINLSLSSGEEMANKTNFRLLVKIFSICDAVLYLTRSDRLNSDAFHFIMEALNATRHYIKESPLQKESILLNNEIYQKFPEKNVSESAPGIVIYHETIHTRPLTQIEENEFLKQCFSETGYDIKDIGLYRYVGVNYGYKSSHNSLSNAINGIMRWVKERSIHEIFYYLKSINSRFNHKNYENSLSMQNVPISEKLFKCDFACSSCNGTCCRGTNHLGSHRSLTKCKYNISFDNKILYCKHCYNNNKYITVVPKAMSKQDNTWVGLVKYAWTGYVLECTFCGIIYHSRKYWFGNPDPIHDSDTVYWEVIHVWPKVPQIITQEHHAARYLVDGVSQIKHNVKDYGTQPTSKITRWISDQIAPSYWVPNYKILGCFNCKTDLSCESRKIHHCRACGNGFCNTCTRFKRQVPERGWGVTSVRVCKVCYQTNVQQKGGTFDTLDDEEVSLSGESRRSELLFQKKIDIKIKKLDVEDYGDGTQFTARKFCETISNTMEKVSNVTEASINYICDSARPSYWQADIDIFDCFVCKVKFDEEISIHHCRNCGNGVCNACSKCRLPVVLKGWDRPVRICDKCVQNKLC</sequence>
<dbReference type="AlphaFoldDB" id="A0A177BE50"/>
<evidence type="ECO:0000256" key="4">
    <source>
        <dbReference type="PROSITE-ProRule" id="PRU00091"/>
    </source>
</evidence>
<accession>A0A177BE50</accession>
<organism evidence="6 7">
    <name type="scientific">Intoshia linei</name>
    <dbReference type="NCBI Taxonomy" id="1819745"/>
    <lineage>
        <taxon>Eukaryota</taxon>
        <taxon>Metazoa</taxon>
        <taxon>Spiralia</taxon>
        <taxon>Lophotrochozoa</taxon>
        <taxon>Mesozoa</taxon>
        <taxon>Orthonectida</taxon>
        <taxon>Rhopaluridae</taxon>
        <taxon>Intoshia</taxon>
    </lineage>
</organism>
<dbReference type="EMBL" id="LWCA01000020">
    <property type="protein sequence ID" value="OAF71834.1"/>
    <property type="molecule type" value="Genomic_DNA"/>
</dbReference>
<dbReference type="InterPro" id="IPR042427">
    <property type="entry name" value="ZFYV1"/>
</dbReference>
<feature type="domain" description="FYVE-type" evidence="5">
    <location>
        <begin position="780"/>
        <end position="836"/>
    </location>
</feature>
<keyword evidence="3" id="KW-0862">Zinc</keyword>
<evidence type="ECO:0000256" key="3">
    <source>
        <dbReference type="ARBA" id="ARBA00022833"/>
    </source>
</evidence>
<feature type="domain" description="FYVE-type" evidence="5">
    <location>
        <begin position="925"/>
        <end position="985"/>
    </location>
</feature>
<protein>
    <submittedName>
        <fullName evidence="6">Zinc finger FYVE domain-containing protein 1</fullName>
    </submittedName>
</protein>
<dbReference type="Gene3D" id="3.30.40.10">
    <property type="entry name" value="Zinc/RING finger domain, C3HC4 (zinc finger)"/>
    <property type="match status" value="2"/>
</dbReference>
<evidence type="ECO:0000313" key="7">
    <source>
        <dbReference type="Proteomes" id="UP000078046"/>
    </source>
</evidence>
<dbReference type="SUPFAM" id="SSF57903">
    <property type="entry name" value="FYVE/PHD zinc finger"/>
    <property type="match status" value="2"/>
</dbReference>
<dbReference type="InterPro" id="IPR027417">
    <property type="entry name" value="P-loop_NTPase"/>
</dbReference>
<comment type="caution">
    <text evidence="6">The sequence shown here is derived from an EMBL/GenBank/DDBJ whole genome shotgun (WGS) entry which is preliminary data.</text>
</comment>
<keyword evidence="1" id="KW-0479">Metal-binding</keyword>
<dbReference type="PANTHER" id="PTHR46624:SF4">
    <property type="entry name" value="FYVE-TYPE DOMAIN-CONTAINING PROTEIN"/>
    <property type="match status" value="1"/>
</dbReference>
<dbReference type="InterPro" id="IPR013083">
    <property type="entry name" value="Znf_RING/FYVE/PHD"/>
</dbReference>
<dbReference type="GO" id="GO:0032266">
    <property type="term" value="F:phosphatidylinositol-3-phosphate binding"/>
    <property type="evidence" value="ECO:0007669"/>
    <property type="project" value="TreeGrafter"/>
</dbReference>
<evidence type="ECO:0000256" key="2">
    <source>
        <dbReference type="ARBA" id="ARBA00022771"/>
    </source>
</evidence>
<evidence type="ECO:0000259" key="5">
    <source>
        <dbReference type="PROSITE" id="PS50178"/>
    </source>
</evidence>
<name>A0A177BE50_9BILA</name>
<dbReference type="Gene3D" id="3.40.50.300">
    <property type="entry name" value="P-loop containing nucleotide triphosphate hydrolases"/>
    <property type="match status" value="1"/>
</dbReference>
<dbReference type="GO" id="GO:0008270">
    <property type="term" value="F:zinc ion binding"/>
    <property type="evidence" value="ECO:0007669"/>
    <property type="project" value="UniProtKB-KW"/>
</dbReference>
<dbReference type="InterPro" id="IPR017455">
    <property type="entry name" value="Znf_FYVE-rel"/>
</dbReference>
<proteinExistence type="predicted"/>
<evidence type="ECO:0000313" key="6">
    <source>
        <dbReference type="EMBL" id="OAF71834.1"/>
    </source>
</evidence>